<feature type="transmembrane region" description="Helical" evidence="1">
    <location>
        <begin position="366"/>
        <end position="385"/>
    </location>
</feature>
<keyword evidence="1" id="KW-0812">Transmembrane</keyword>
<reference evidence="2 3" key="1">
    <citation type="submission" date="2018-12" db="EMBL/GenBank/DDBJ databases">
        <authorList>
            <consortium name="Pathogen Informatics"/>
        </authorList>
    </citation>
    <scope>NUCLEOTIDE SEQUENCE [LARGE SCALE GENOMIC DNA]</scope>
    <source>
        <strain evidence="2 3">NCTC10741</strain>
    </source>
</reference>
<evidence type="ECO:0000313" key="3">
    <source>
        <dbReference type="Proteomes" id="UP000271626"/>
    </source>
</evidence>
<keyword evidence="1" id="KW-1133">Transmembrane helix</keyword>
<organism evidence="2 3">
    <name type="scientific">Tsukamurella paurometabola</name>
    <name type="common">Corynebacterium paurometabolum</name>
    <dbReference type="NCBI Taxonomy" id="2061"/>
    <lineage>
        <taxon>Bacteria</taxon>
        <taxon>Bacillati</taxon>
        <taxon>Actinomycetota</taxon>
        <taxon>Actinomycetes</taxon>
        <taxon>Mycobacteriales</taxon>
        <taxon>Tsukamurellaceae</taxon>
        <taxon>Tsukamurella</taxon>
    </lineage>
</organism>
<keyword evidence="1" id="KW-0472">Membrane</keyword>
<feature type="transmembrane region" description="Helical" evidence="1">
    <location>
        <begin position="283"/>
        <end position="302"/>
    </location>
</feature>
<dbReference type="Proteomes" id="UP000271626">
    <property type="component" value="Chromosome"/>
</dbReference>
<feature type="transmembrane region" description="Helical" evidence="1">
    <location>
        <begin position="132"/>
        <end position="149"/>
    </location>
</feature>
<proteinExistence type="predicted"/>
<feature type="transmembrane region" description="Helical" evidence="1">
    <location>
        <begin position="161"/>
        <end position="188"/>
    </location>
</feature>
<dbReference type="AlphaFoldDB" id="A0A3P8JZV6"/>
<feature type="transmembrane region" description="Helical" evidence="1">
    <location>
        <begin position="7"/>
        <end position="26"/>
    </location>
</feature>
<protein>
    <recommendedName>
        <fullName evidence="4">Glycosyltransferase RgtA/B/C/D-like domain-containing protein</fullName>
    </recommendedName>
</protein>
<dbReference type="EMBL" id="LR131273">
    <property type="protein sequence ID" value="VDR38334.1"/>
    <property type="molecule type" value="Genomic_DNA"/>
</dbReference>
<feature type="transmembrane region" description="Helical" evidence="1">
    <location>
        <begin position="314"/>
        <end position="332"/>
    </location>
</feature>
<feature type="transmembrane region" description="Helical" evidence="1">
    <location>
        <begin position="338"/>
        <end position="359"/>
    </location>
</feature>
<dbReference type="RefSeq" id="WP_126195616.1">
    <property type="nucleotide sequence ID" value="NZ_CP085954.1"/>
</dbReference>
<name>A0A3P8JZV6_TSUPA</name>
<feature type="transmembrane region" description="Helical" evidence="1">
    <location>
        <begin position="78"/>
        <end position="100"/>
    </location>
</feature>
<evidence type="ECO:0008006" key="4">
    <source>
        <dbReference type="Google" id="ProtNLM"/>
    </source>
</evidence>
<sequence length="539" mass="57035">MSVLRRSPVLTGVAITAGAMLLYLLTLAREYLGDGIQFAMIAENGSAADLLVPNHLLYPLIPAIFYRAWQLFGWTGGALLPLQVASAIGGAAAVGLTYILARRITASTPLAAIVASGFALSFGIWRYSISADSVTIPLVFALLVLLTLIPRDPTTGPRPLLTAAACTGAILAYQTQALLLIVVIVAYLTETKRPRAQRIRDALRTTTIVASASATVYLAVAVGVASVRSVGQLLEWQFAMADTGLWGNPSPHSIIDGAQAMVSAIGAPIAPLSSDRATAPGKVAFVGIAIIAAAPLVGAIAVRKDLLSGHRRTVSVLATWAVAFGAFTLYWVAADISFWAPALVPWWLFTGLVLALLAVRARPRTRVVSAAAVAAVVAIAAHGWGEGIAPAQFRSTAYRTALAIGDRTDPHDLIVTTGGDDLFLQVPYFAERRTFSVLHHLLGVREAPSPWIIDPTTVGYSGGRPTAQEVFAVLDREIERTCASGGRAYLVGSSQRAEWEGIAELAVAPNDFERYPARSAWREGVTDVREVVGGACNVR</sequence>
<evidence type="ECO:0000256" key="1">
    <source>
        <dbReference type="SAM" id="Phobius"/>
    </source>
</evidence>
<accession>A0A3P8JZV6</accession>
<gene>
    <name evidence="2" type="ORF">NCTC10741_01451</name>
</gene>
<evidence type="ECO:0000313" key="2">
    <source>
        <dbReference type="EMBL" id="VDR38334.1"/>
    </source>
</evidence>
<feature type="transmembrane region" description="Helical" evidence="1">
    <location>
        <begin position="208"/>
        <end position="227"/>
    </location>
</feature>